<comment type="caution">
    <text evidence="2">The sequence shown here is derived from an EMBL/GenBank/DDBJ whole genome shotgun (WGS) entry which is preliminary data.</text>
</comment>
<reference evidence="2 3" key="1">
    <citation type="submission" date="2017-11" db="EMBL/GenBank/DDBJ databases">
        <title>De novo assembly and phasing of dikaryotic genomes from two isolates of Puccinia coronata f. sp. avenae, the causal agent of oat crown rust.</title>
        <authorList>
            <person name="Miller M.E."/>
            <person name="Zhang Y."/>
            <person name="Omidvar V."/>
            <person name="Sperschneider J."/>
            <person name="Schwessinger B."/>
            <person name="Raley C."/>
            <person name="Palmer J.M."/>
            <person name="Garnica D."/>
            <person name="Upadhyaya N."/>
            <person name="Rathjen J."/>
            <person name="Taylor J.M."/>
            <person name="Park R.F."/>
            <person name="Dodds P.N."/>
            <person name="Hirsch C.D."/>
            <person name="Kianian S.F."/>
            <person name="Figueroa M."/>
        </authorList>
    </citation>
    <scope>NUCLEOTIDE SEQUENCE [LARGE SCALE GENOMIC DNA]</scope>
    <source>
        <strain evidence="2">12SD80</strain>
    </source>
</reference>
<evidence type="ECO:0000313" key="3">
    <source>
        <dbReference type="Proteomes" id="UP000235392"/>
    </source>
</evidence>
<dbReference type="Proteomes" id="UP000235392">
    <property type="component" value="Unassembled WGS sequence"/>
</dbReference>
<protein>
    <submittedName>
        <fullName evidence="2">Uncharacterized protein</fullName>
    </submittedName>
</protein>
<evidence type="ECO:0000313" key="2">
    <source>
        <dbReference type="EMBL" id="PLW52440.1"/>
    </source>
</evidence>
<dbReference type="EMBL" id="PGCI01000001">
    <property type="protein sequence ID" value="PLW52440.1"/>
    <property type="molecule type" value="Genomic_DNA"/>
</dbReference>
<sequence>MGALATGQVAAAPAQVTRLFDWRDQIVLGLTFANLTKFCYCGGELGERQPAGKVECGAHMICNQGVSHRPCGIEVDNYKRVCPSCDNEVYENDPCGNDHATSQTCKKNHGNDQDL</sequence>
<proteinExistence type="predicted"/>
<feature type="region of interest" description="Disordered" evidence="1">
    <location>
        <begin position="92"/>
        <end position="115"/>
    </location>
</feature>
<dbReference type="AlphaFoldDB" id="A0A2N5VR56"/>
<organism evidence="2 3">
    <name type="scientific">Puccinia coronata f. sp. avenae</name>
    <dbReference type="NCBI Taxonomy" id="200324"/>
    <lineage>
        <taxon>Eukaryota</taxon>
        <taxon>Fungi</taxon>
        <taxon>Dikarya</taxon>
        <taxon>Basidiomycota</taxon>
        <taxon>Pucciniomycotina</taxon>
        <taxon>Pucciniomycetes</taxon>
        <taxon>Pucciniales</taxon>
        <taxon>Pucciniaceae</taxon>
        <taxon>Puccinia</taxon>
    </lineage>
</organism>
<name>A0A2N5VR56_9BASI</name>
<accession>A0A2N5VR56</accession>
<evidence type="ECO:0000256" key="1">
    <source>
        <dbReference type="SAM" id="MobiDB-lite"/>
    </source>
</evidence>
<gene>
    <name evidence="2" type="ORF">PCASD_00088</name>
</gene>